<sequence length="60" mass="6659">IVRSNAVKSDALFRDPWTTGTLMTCHVSLPSQHWRRTEDALPFAWMSRAASTCAMPPAAL</sequence>
<reference evidence="1" key="1">
    <citation type="submission" date="2021-02" db="EMBL/GenBank/DDBJ databases">
        <authorList>
            <person name="Dougan E. K."/>
            <person name="Rhodes N."/>
            <person name="Thang M."/>
            <person name="Chan C."/>
        </authorList>
    </citation>
    <scope>NUCLEOTIDE SEQUENCE</scope>
</reference>
<gene>
    <name evidence="1" type="ORF">SPIL2461_LOCUS11233</name>
</gene>
<feature type="non-terminal residue" evidence="1">
    <location>
        <position position="60"/>
    </location>
</feature>
<dbReference type="EMBL" id="CAJNIZ010021890">
    <property type="protein sequence ID" value="CAE7456498.1"/>
    <property type="molecule type" value="Genomic_DNA"/>
</dbReference>
<evidence type="ECO:0000313" key="2">
    <source>
        <dbReference type="Proteomes" id="UP000649617"/>
    </source>
</evidence>
<accession>A0A812RWL1</accession>
<comment type="caution">
    <text evidence="1">The sequence shown here is derived from an EMBL/GenBank/DDBJ whole genome shotgun (WGS) entry which is preliminary data.</text>
</comment>
<evidence type="ECO:0000313" key="1">
    <source>
        <dbReference type="EMBL" id="CAE7456498.1"/>
    </source>
</evidence>
<keyword evidence="2" id="KW-1185">Reference proteome</keyword>
<dbReference type="AlphaFoldDB" id="A0A812RWL1"/>
<protein>
    <submittedName>
        <fullName evidence="1">Uncharacterized protein</fullName>
    </submittedName>
</protein>
<name>A0A812RWL1_SYMPI</name>
<feature type="non-terminal residue" evidence="1">
    <location>
        <position position="1"/>
    </location>
</feature>
<organism evidence="1 2">
    <name type="scientific">Symbiodinium pilosum</name>
    <name type="common">Dinoflagellate</name>
    <dbReference type="NCBI Taxonomy" id="2952"/>
    <lineage>
        <taxon>Eukaryota</taxon>
        <taxon>Sar</taxon>
        <taxon>Alveolata</taxon>
        <taxon>Dinophyceae</taxon>
        <taxon>Suessiales</taxon>
        <taxon>Symbiodiniaceae</taxon>
        <taxon>Symbiodinium</taxon>
    </lineage>
</organism>
<proteinExistence type="predicted"/>
<dbReference type="Proteomes" id="UP000649617">
    <property type="component" value="Unassembled WGS sequence"/>
</dbReference>